<evidence type="ECO:0000256" key="1">
    <source>
        <dbReference type="SAM" id="Phobius"/>
    </source>
</evidence>
<organism evidence="2 3">
    <name type="scientific">Corynebacterium alimapuense</name>
    <dbReference type="NCBI Taxonomy" id="1576874"/>
    <lineage>
        <taxon>Bacteria</taxon>
        <taxon>Bacillati</taxon>
        <taxon>Actinomycetota</taxon>
        <taxon>Actinomycetes</taxon>
        <taxon>Mycobacteriales</taxon>
        <taxon>Corynebacteriaceae</taxon>
        <taxon>Corynebacterium</taxon>
    </lineage>
</organism>
<feature type="transmembrane region" description="Helical" evidence="1">
    <location>
        <begin position="50"/>
        <end position="71"/>
    </location>
</feature>
<keyword evidence="1" id="KW-1133">Transmembrane helix</keyword>
<name>A0A3M8K6I8_9CORY</name>
<dbReference type="AlphaFoldDB" id="A0A3M8K6I8"/>
<keyword evidence="1" id="KW-0812">Transmembrane</keyword>
<comment type="caution">
    <text evidence="2">The sequence shown here is derived from an EMBL/GenBank/DDBJ whole genome shotgun (WGS) entry which is preliminary data.</text>
</comment>
<feature type="transmembrane region" description="Helical" evidence="1">
    <location>
        <begin position="77"/>
        <end position="96"/>
    </location>
</feature>
<feature type="transmembrane region" description="Helical" evidence="1">
    <location>
        <begin position="15"/>
        <end position="38"/>
    </location>
</feature>
<dbReference type="InterPro" id="IPR008407">
    <property type="entry name" value="Brnchd-chn_aa_trnsp_AzlD"/>
</dbReference>
<reference evidence="2 3" key="1">
    <citation type="submission" date="2018-02" db="EMBL/GenBank/DDBJ databases">
        <title>Corynebacterium alimpuense sp. nov., a marine obligate actinomycete isolated from sediments of Valparaiso bay, Chile.</title>
        <authorList>
            <person name="Claverias F."/>
            <person name="Gonzales-Siles L."/>
            <person name="Salva-Serra F."/>
            <person name="Inganaes E."/>
            <person name="Molin K."/>
            <person name="Cumsille A."/>
            <person name="Undabarrena A."/>
            <person name="Couve E."/>
            <person name="Moore E.R.B."/>
            <person name="Gomila M."/>
            <person name="Camara B."/>
        </authorList>
    </citation>
    <scope>NUCLEOTIDE SEQUENCE [LARGE SCALE GENOMIC DNA]</scope>
    <source>
        <strain evidence="2 3">CCUG 69366</strain>
    </source>
</reference>
<dbReference type="OrthoDB" id="5324916at2"/>
<keyword evidence="1" id="KW-0472">Membrane</keyword>
<evidence type="ECO:0000313" key="2">
    <source>
        <dbReference type="EMBL" id="RNE48114.1"/>
    </source>
</evidence>
<gene>
    <name evidence="2" type="ORF">C5L39_09550</name>
</gene>
<sequence length="120" mass="12578">MRVSILAEYGLPEGVSLVGTLAVLVPIALVTVALRWLPFGFVRALKGSDLFGLLGRMMPVGVMVVLVVYTLSGQSAAPGGIYAALLAVVATLGLHWLRRDSGLSILGGTVVYLVLVNLVF</sequence>
<dbReference type="RefSeq" id="WP_123048689.1">
    <property type="nucleotide sequence ID" value="NZ_PTJO01000006.1"/>
</dbReference>
<dbReference type="Pfam" id="PF05437">
    <property type="entry name" value="AzlD"/>
    <property type="match status" value="1"/>
</dbReference>
<proteinExistence type="predicted"/>
<dbReference type="EMBL" id="PTJO01000006">
    <property type="protein sequence ID" value="RNE48114.1"/>
    <property type="molecule type" value="Genomic_DNA"/>
</dbReference>
<dbReference type="Proteomes" id="UP000266975">
    <property type="component" value="Unassembled WGS sequence"/>
</dbReference>
<keyword evidence="3" id="KW-1185">Reference proteome</keyword>
<accession>A0A3M8K6I8</accession>
<feature type="transmembrane region" description="Helical" evidence="1">
    <location>
        <begin position="103"/>
        <end position="119"/>
    </location>
</feature>
<evidence type="ECO:0000313" key="3">
    <source>
        <dbReference type="Proteomes" id="UP000266975"/>
    </source>
</evidence>
<dbReference type="PIRSF" id="PIRSF003203">
    <property type="entry name" value="AzlD"/>
    <property type="match status" value="1"/>
</dbReference>
<protein>
    <submittedName>
        <fullName evidence="2">Branched-chain amino acid ABC transporter permease</fullName>
    </submittedName>
</protein>